<dbReference type="EMBL" id="CP002305">
    <property type="protein sequence ID" value="ADQ17174.1"/>
    <property type="molecule type" value="Genomic_DNA"/>
</dbReference>
<evidence type="ECO:0000256" key="1">
    <source>
        <dbReference type="SAM" id="Phobius"/>
    </source>
</evidence>
<keyword evidence="1" id="KW-0812">Transmembrane</keyword>
<proteinExistence type="predicted"/>
<accession>E4RWW8</accession>
<reference key="1">
    <citation type="submission" date="2010-11" db="EMBL/GenBank/DDBJ databases">
        <title>The complete genome of Leadbetterella byssophila DSM 17132.</title>
        <authorList>
            <consortium name="US DOE Joint Genome Institute (JGI-PGF)"/>
            <person name="Lucas S."/>
            <person name="Copeland A."/>
            <person name="Lapidus A."/>
            <person name="Glavina del Rio T."/>
            <person name="Dalin E."/>
            <person name="Tice H."/>
            <person name="Bruce D."/>
            <person name="Goodwin L."/>
            <person name="Pitluck S."/>
            <person name="Kyrpides N."/>
            <person name="Mavromatis K."/>
            <person name="Ivanova N."/>
            <person name="Teshima H."/>
            <person name="Brettin T."/>
            <person name="Detter J.C."/>
            <person name="Han C."/>
            <person name="Tapia R."/>
            <person name="Land M."/>
            <person name="Hauser L."/>
            <person name="Markowitz V."/>
            <person name="Cheng J.-F."/>
            <person name="Hugenholtz P."/>
            <person name="Woyke T."/>
            <person name="Wu D."/>
            <person name="Tindall B."/>
            <person name="Pomrenke H.G."/>
            <person name="Brambilla E."/>
            <person name="Klenk H.-P."/>
            <person name="Eisen J.A."/>
        </authorList>
    </citation>
    <scope>NUCLEOTIDE SEQUENCE [LARGE SCALE GENOMIC DNA]</scope>
    <source>
        <strain>DSM 17132</strain>
    </source>
</reference>
<dbReference type="RefSeq" id="WP_013408223.1">
    <property type="nucleotide sequence ID" value="NC_014655.1"/>
</dbReference>
<dbReference type="HOGENOM" id="CLU_2898680_0_0_10"/>
<reference evidence="2 3" key="2">
    <citation type="journal article" date="2011" name="Stand. Genomic Sci.">
        <title>Complete genome sequence of Leadbetterella byssophila type strain (4M15).</title>
        <authorList>
            <person name="Abt B."/>
            <person name="Teshima H."/>
            <person name="Lucas S."/>
            <person name="Lapidus A."/>
            <person name="Del Rio T.G."/>
            <person name="Nolan M."/>
            <person name="Tice H."/>
            <person name="Cheng J.F."/>
            <person name="Pitluck S."/>
            <person name="Liolios K."/>
            <person name="Pagani I."/>
            <person name="Ivanova N."/>
            <person name="Mavromatis K."/>
            <person name="Pati A."/>
            <person name="Tapia R."/>
            <person name="Han C."/>
            <person name="Goodwin L."/>
            <person name="Chen A."/>
            <person name="Palaniappan K."/>
            <person name="Land M."/>
            <person name="Hauser L."/>
            <person name="Chang Y.J."/>
            <person name="Jeffries C.D."/>
            <person name="Rohde M."/>
            <person name="Goker M."/>
            <person name="Tindall B.J."/>
            <person name="Detter J.C."/>
            <person name="Woyke T."/>
            <person name="Bristow J."/>
            <person name="Eisen J.A."/>
            <person name="Markowitz V."/>
            <person name="Hugenholtz P."/>
            <person name="Klenk H.P."/>
            <person name="Kyrpides N.C."/>
        </authorList>
    </citation>
    <scope>NUCLEOTIDE SEQUENCE [LARGE SCALE GENOMIC DNA]</scope>
    <source>
        <strain evidence="3">DSM 17132 / JCM 16389 / KACC 11308 / NBRC 106382 / 4M15</strain>
    </source>
</reference>
<name>E4RWW8_LEAB4</name>
<keyword evidence="3" id="KW-1185">Reference proteome</keyword>
<protein>
    <submittedName>
        <fullName evidence="2">Uncharacterized protein</fullName>
    </submittedName>
</protein>
<dbReference type="AlphaFoldDB" id="E4RWW8"/>
<evidence type="ECO:0000313" key="2">
    <source>
        <dbReference type="EMBL" id="ADQ17174.1"/>
    </source>
</evidence>
<keyword evidence="1" id="KW-1133">Transmembrane helix</keyword>
<dbReference type="Proteomes" id="UP000007435">
    <property type="component" value="Chromosome"/>
</dbReference>
<feature type="transmembrane region" description="Helical" evidence="1">
    <location>
        <begin position="7"/>
        <end position="23"/>
    </location>
</feature>
<sequence>MDLRTPTLIVLAAVILGFYLNYSKGMTWQENVENMSSWEKVLTYLGAYVVLLIWKNRKKINP</sequence>
<dbReference type="KEGG" id="lby:Lbys_1460"/>
<organism evidence="2 3">
    <name type="scientific">Leadbetterella byssophila (strain DSM 17132 / JCM 16389 / KACC 11308 / NBRC 106382 / 4M15)</name>
    <dbReference type="NCBI Taxonomy" id="649349"/>
    <lineage>
        <taxon>Bacteria</taxon>
        <taxon>Pseudomonadati</taxon>
        <taxon>Bacteroidota</taxon>
        <taxon>Cytophagia</taxon>
        <taxon>Cytophagales</taxon>
        <taxon>Leadbetterellaceae</taxon>
        <taxon>Leadbetterella</taxon>
    </lineage>
</organism>
<dbReference type="STRING" id="649349.Lbys_1460"/>
<keyword evidence="1" id="KW-0472">Membrane</keyword>
<gene>
    <name evidence="2" type="ordered locus">Lbys_1460</name>
</gene>
<evidence type="ECO:0000313" key="3">
    <source>
        <dbReference type="Proteomes" id="UP000007435"/>
    </source>
</evidence>